<sequence>MSITDIISKSGLFNRLYDAAAQGSTFDKIAFKNEDEIFFAHGSTIRYFKSSEGPSYSVLNVAGLDFDIHGLQLNSSGTLLTAYDEKSIIVISLSFNRATKSEENEIKTNSFKIGSSIYNKSNHIIQLLWNKLSRFDSSLLVLSSDGAIRTFNIRLSPDHPDSIFDLKQTHSRKIGLSENTINDPISMCFGNSETLSGALTLYILNKEGDIFAIYPFVSKEVAVSKVLVEDLLNESLLLSHNSTRNGDLSLNEQLRFVTNLWDQVSTSQKELRGTRELCILKTDVSNYQIQGPYAIKPYPTTLYEDYGSSISSFTFKDLHLLLISYQQNGFVAVLPDQNLRMKINQNEDLLDSDTHIPALSLVQHVMFGKSLPTKLGRQLDDFSYAAIVGHSIIRLDFTSMVEEFTNTLNNNGFNEFNPQINIEVEPILRLQENEFLEGLLQLEDTNNQTMLLLTNSNMRFTTNKKALNPDFEEFSKDTEEGNELQERFLKGPYVEIENLLRLIGTVNISSGAADGSNISANDHFLRELNAISTQALQHIVTFHKLALSLNDRLINQRLELKRQVKDAYESTERLKKLKEKIDSNKKSTSQLSERQEKIDIRFKNLQEKLKNVNDLPLSSKERQWFKEVKNLTLFFNKGVKQNKELREQLVFIKNTLQTSSSHVNSDSYTDNNDWQALNDVIKEGSLLLKSTKEQLEENSAQFGKNLNESYFK</sequence>
<dbReference type="GO" id="GO:0005643">
    <property type="term" value="C:nuclear pore"/>
    <property type="evidence" value="ECO:0007669"/>
    <property type="project" value="UniProtKB-SubCell"/>
</dbReference>
<dbReference type="FunCoup" id="K0KKR4">
    <property type="interactions" value="151"/>
</dbReference>
<dbReference type="GO" id="GO:0006406">
    <property type="term" value="P:mRNA export from nucleus"/>
    <property type="evidence" value="ECO:0007669"/>
    <property type="project" value="TreeGrafter"/>
</dbReference>
<dbReference type="Proteomes" id="UP000009328">
    <property type="component" value="Unassembled WGS sequence"/>
</dbReference>
<keyword evidence="8" id="KW-0175">Coiled coil</keyword>
<dbReference type="PANTHER" id="PTHR13257">
    <property type="entry name" value="NUCLEOPORIN NUP84-RELATED"/>
    <property type="match status" value="1"/>
</dbReference>
<dbReference type="EMBL" id="CAIF01000034">
    <property type="protein sequence ID" value="CCH42059.1"/>
    <property type="molecule type" value="Genomic_DNA"/>
</dbReference>
<dbReference type="GO" id="GO:0000056">
    <property type="term" value="P:ribosomal small subunit export from nucleus"/>
    <property type="evidence" value="ECO:0007669"/>
    <property type="project" value="InterPro"/>
</dbReference>
<evidence type="ECO:0000256" key="6">
    <source>
        <dbReference type="ARBA" id="ARBA00023132"/>
    </source>
</evidence>
<keyword evidence="2" id="KW-0813">Transport</keyword>
<evidence type="ECO:0000313" key="10">
    <source>
        <dbReference type="Proteomes" id="UP000009328"/>
    </source>
</evidence>
<evidence type="ECO:0000256" key="7">
    <source>
        <dbReference type="ARBA" id="ARBA00023242"/>
    </source>
</evidence>
<dbReference type="PANTHER" id="PTHR13257:SF0">
    <property type="entry name" value="NUCLEAR PORE COMPLEX PROTEIN NUP88"/>
    <property type="match status" value="1"/>
</dbReference>
<keyword evidence="3" id="KW-0509">mRNA transport</keyword>
<keyword evidence="10" id="KW-1185">Reference proteome</keyword>
<keyword evidence="6" id="KW-0906">Nuclear pore complex</keyword>
<organism evidence="9 10">
    <name type="scientific">Wickerhamomyces ciferrii (strain ATCC 14091 / BCRC 22168 / CBS 111 / JCM 3599 / NBRC 0793 / NRRL Y-1031 F-60-10)</name>
    <name type="common">Yeast</name>
    <name type="synonym">Pichia ciferrii</name>
    <dbReference type="NCBI Taxonomy" id="1206466"/>
    <lineage>
        <taxon>Eukaryota</taxon>
        <taxon>Fungi</taxon>
        <taxon>Dikarya</taxon>
        <taxon>Ascomycota</taxon>
        <taxon>Saccharomycotina</taxon>
        <taxon>Saccharomycetes</taxon>
        <taxon>Phaffomycetales</taxon>
        <taxon>Wickerhamomycetaceae</taxon>
        <taxon>Wickerhamomyces</taxon>
    </lineage>
</organism>
<dbReference type="InParanoid" id="K0KKR4"/>
<evidence type="ECO:0000256" key="5">
    <source>
        <dbReference type="ARBA" id="ARBA00023010"/>
    </source>
</evidence>
<dbReference type="HOGENOM" id="CLU_358692_0_0_1"/>
<dbReference type="AlphaFoldDB" id="K0KKR4"/>
<dbReference type="GO" id="GO:0006606">
    <property type="term" value="P:protein import into nucleus"/>
    <property type="evidence" value="ECO:0007669"/>
    <property type="project" value="TreeGrafter"/>
</dbReference>
<comment type="caution">
    <text evidence="9">The sequence shown here is derived from an EMBL/GenBank/DDBJ whole genome shotgun (WGS) entry which is preliminary data.</text>
</comment>
<dbReference type="STRING" id="1206466.K0KKR4"/>
<evidence type="ECO:0000256" key="1">
    <source>
        <dbReference type="ARBA" id="ARBA00004567"/>
    </source>
</evidence>
<dbReference type="GO" id="GO:0017056">
    <property type="term" value="F:structural constituent of nuclear pore"/>
    <property type="evidence" value="ECO:0007669"/>
    <property type="project" value="InterPro"/>
</dbReference>
<dbReference type="InterPro" id="IPR037700">
    <property type="entry name" value="NUP88/NUP82"/>
</dbReference>
<dbReference type="eggNOG" id="ENOG502T8MV">
    <property type="taxonomic scope" value="Eukaryota"/>
</dbReference>
<evidence type="ECO:0000256" key="4">
    <source>
        <dbReference type="ARBA" id="ARBA00022927"/>
    </source>
</evidence>
<comment type="subcellular location">
    <subcellularLocation>
        <location evidence="1">Nucleus</location>
        <location evidence="1">Nuclear pore complex</location>
    </subcellularLocation>
</comment>
<accession>K0KKR4</accession>
<protein>
    <submittedName>
        <fullName evidence="9">Nucleoporin</fullName>
    </submittedName>
</protein>
<evidence type="ECO:0000256" key="3">
    <source>
        <dbReference type="ARBA" id="ARBA00022816"/>
    </source>
</evidence>
<reference evidence="9 10" key="1">
    <citation type="journal article" date="2012" name="Eukaryot. Cell">
        <title>Draft genome sequence of Wickerhamomyces ciferrii NRRL Y-1031 F-60-10.</title>
        <authorList>
            <person name="Schneider J."/>
            <person name="Andrea H."/>
            <person name="Blom J."/>
            <person name="Jaenicke S."/>
            <person name="Ruckert C."/>
            <person name="Schorsch C."/>
            <person name="Szczepanowski R."/>
            <person name="Farwick M."/>
            <person name="Goesmann A."/>
            <person name="Puhler A."/>
            <person name="Schaffer S."/>
            <person name="Tauch A."/>
            <person name="Kohler T."/>
            <person name="Brinkrolf K."/>
        </authorList>
    </citation>
    <scope>NUCLEOTIDE SEQUENCE [LARGE SCALE GENOMIC DNA]</scope>
    <source>
        <strain evidence="10">ATCC 14091 / BCRC 22168 / CBS 111 / JCM 3599 / NBRC 0793 / NRRL Y-1031 F-60-10</strain>
    </source>
</reference>
<evidence type="ECO:0000313" key="9">
    <source>
        <dbReference type="EMBL" id="CCH42059.1"/>
    </source>
</evidence>
<evidence type="ECO:0000256" key="2">
    <source>
        <dbReference type="ARBA" id="ARBA00022448"/>
    </source>
</evidence>
<feature type="coiled-coil region" evidence="8">
    <location>
        <begin position="550"/>
        <end position="594"/>
    </location>
</feature>
<evidence type="ECO:0000256" key="8">
    <source>
        <dbReference type="SAM" id="Coils"/>
    </source>
</evidence>
<dbReference type="GO" id="GO:0000055">
    <property type="term" value="P:ribosomal large subunit export from nucleus"/>
    <property type="evidence" value="ECO:0007669"/>
    <property type="project" value="InterPro"/>
</dbReference>
<gene>
    <name evidence="9" type="ORF">BN7_1598</name>
</gene>
<proteinExistence type="predicted"/>
<keyword evidence="5" id="KW-0811">Translocation</keyword>
<name>K0KKR4_WICCF</name>
<keyword evidence="7" id="KW-0539">Nucleus</keyword>
<keyword evidence="4" id="KW-0653">Protein transport</keyword>